<dbReference type="PROSITE" id="PS51257">
    <property type="entry name" value="PROKAR_LIPOPROTEIN"/>
    <property type="match status" value="1"/>
</dbReference>
<accession>A0A5B7ZV46</accession>
<organism evidence="2 3">
    <name type="scientific">Hymenobacter jejuensis</name>
    <dbReference type="NCBI Taxonomy" id="2502781"/>
    <lineage>
        <taxon>Bacteria</taxon>
        <taxon>Pseudomonadati</taxon>
        <taxon>Bacteroidota</taxon>
        <taxon>Cytophagia</taxon>
        <taxon>Cytophagales</taxon>
        <taxon>Hymenobacteraceae</taxon>
        <taxon>Hymenobacter</taxon>
    </lineage>
</organism>
<reference evidence="2 3" key="1">
    <citation type="submission" date="2019-06" db="EMBL/GenBank/DDBJ databases">
        <authorList>
            <person name="Srinivasan S."/>
        </authorList>
    </citation>
    <scope>NUCLEOTIDE SEQUENCE [LARGE SCALE GENOMIC DNA]</scope>
    <source>
        <strain evidence="2 3">17J68-5</strain>
    </source>
</reference>
<sequence>MVKALLFVVGLAFALSGCVNTSPDNSVSRREAIVQTRQEAVKVATLYLKQQPIAGDYFLDSIRVKEEPAEWLVFFKRNVLTWPREGLIVVDKRTGTAYQRPYR</sequence>
<gene>
    <name evidence="2" type="ORF">FHG12_02660</name>
</gene>
<feature type="chain" id="PRO_5022773199" description="Lipoprotein" evidence="1">
    <location>
        <begin position="22"/>
        <end position="103"/>
    </location>
</feature>
<dbReference type="AlphaFoldDB" id="A0A5B7ZV46"/>
<protein>
    <recommendedName>
        <fullName evidence="4">Lipoprotein</fullName>
    </recommendedName>
</protein>
<evidence type="ECO:0000313" key="2">
    <source>
        <dbReference type="EMBL" id="QDA59074.1"/>
    </source>
</evidence>
<name>A0A5B7ZV46_9BACT</name>
<feature type="signal peptide" evidence="1">
    <location>
        <begin position="1"/>
        <end position="21"/>
    </location>
</feature>
<dbReference type="EMBL" id="CP040896">
    <property type="protein sequence ID" value="QDA59074.1"/>
    <property type="molecule type" value="Genomic_DNA"/>
</dbReference>
<evidence type="ECO:0000313" key="3">
    <source>
        <dbReference type="Proteomes" id="UP000305398"/>
    </source>
</evidence>
<proteinExistence type="predicted"/>
<dbReference type="RefSeq" id="WP_139514149.1">
    <property type="nucleotide sequence ID" value="NZ_CP040896.1"/>
</dbReference>
<keyword evidence="1" id="KW-0732">Signal</keyword>
<evidence type="ECO:0008006" key="4">
    <source>
        <dbReference type="Google" id="ProtNLM"/>
    </source>
</evidence>
<keyword evidence="3" id="KW-1185">Reference proteome</keyword>
<dbReference type="KEGG" id="hyj:FHG12_02660"/>
<evidence type="ECO:0000256" key="1">
    <source>
        <dbReference type="SAM" id="SignalP"/>
    </source>
</evidence>
<dbReference type="Proteomes" id="UP000305398">
    <property type="component" value="Chromosome"/>
</dbReference>